<dbReference type="AlphaFoldDB" id="A0A6G1HBL8"/>
<accession>A0A6G1HBL8</accession>
<keyword evidence="2" id="KW-0812">Transmembrane</keyword>
<feature type="domain" description="DUF6536" evidence="3">
    <location>
        <begin position="93"/>
        <end position="244"/>
    </location>
</feature>
<dbReference type="Proteomes" id="UP000800041">
    <property type="component" value="Unassembled WGS sequence"/>
</dbReference>
<feature type="transmembrane region" description="Helical" evidence="2">
    <location>
        <begin position="510"/>
        <end position="532"/>
    </location>
</feature>
<dbReference type="PANTHER" id="PTHR35395">
    <property type="entry name" value="DUF6536 DOMAIN-CONTAINING PROTEIN"/>
    <property type="match status" value="1"/>
</dbReference>
<name>A0A6G1HBL8_9PEZI</name>
<protein>
    <recommendedName>
        <fullName evidence="3">DUF6536 domain-containing protein</fullName>
    </recommendedName>
</protein>
<feature type="region of interest" description="Disordered" evidence="1">
    <location>
        <begin position="16"/>
        <end position="53"/>
    </location>
</feature>
<dbReference type="InterPro" id="IPR046623">
    <property type="entry name" value="DUF6536"/>
</dbReference>
<dbReference type="EMBL" id="ML977141">
    <property type="protein sequence ID" value="KAF1990616.1"/>
    <property type="molecule type" value="Genomic_DNA"/>
</dbReference>
<dbReference type="Pfam" id="PF20163">
    <property type="entry name" value="DUF6536"/>
    <property type="match status" value="1"/>
</dbReference>
<dbReference type="PANTHER" id="PTHR35395:SF1">
    <property type="entry name" value="DUF6536 DOMAIN-CONTAINING PROTEIN"/>
    <property type="match status" value="1"/>
</dbReference>
<evidence type="ECO:0000313" key="5">
    <source>
        <dbReference type="Proteomes" id="UP000800041"/>
    </source>
</evidence>
<feature type="transmembrane region" description="Helical" evidence="2">
    <location>
        <begin position="204"/>
        <end position="226"/>
    </location>
</feature>
<feature type="transmembrane region" description="Helical" evidence="2">
    <location>
        <begin position="565"/>
        <end position="586"/>
    </location>
</feature>
<keyword evidence="5" id="KW-1185">Reference proteome</keyword>
<proteinExistence type="predicted"/>
<sequence>MMRFLASFRRSNSTYEDGDHVQLNDMSSSLPRKNEENVIAEAEPESSADKKDASVAGQYTLIPSTSEFIHTLETEDEYARTHDSLWQRYFSSWRAGLIRAALTAGTALAVNTAVDVWMFTKYDTEHGSGVVMRDSCSRVHIADTGIHLALNIVSTCILGASNYCMQGVAAPTREEVDRAHAKTEYVEIGVQSFRNMRLIGWGRVVLWLLLGVTSVPFHLFFNSVFFTSSESNQYSISVVSSDFVNSTWTPTLENTNPNQFPQDNYPDPFDLHLFDRTDDGQAIVNALKDASSRSSSFTRMTPLECISDYSSSFLQTHSDLVIVSKTLNETNPLLWSRYPQRSLTLNTSGTNQDPFRWICSDTPILFEDYDNFNPRTDRCREEYAIAGSNSGGNWSVYGHPVSYCLSRETPDICQLQYQVWMMLAIVVFGLIKTCIMWWLVFHPGLRKNQYLRTMGDAIASFMRREDPHTRGMCLVPADQLKKGDWKEASEPQVYASRRLRLRNTVSRAEWYGTHGVALTAALIVSCALYFAITGSHDNAFDNALGVPNIQSLASFMRDDPSSSGIVPTLLVANIPQLGFSAIYLAYNNLYTKMLLGQEWDRFASPVPPSSSSEQDEQYQGNASANTKKGLRTSESPRGAQRTTRFLSLPTRYALPLLAYSSLLHWLLSQSFFLVRIDGRSAGPITSSTFSFLADSMSNDRSNVTISSSTRLDPHDRLTRLGYSNTGIVSVIAVSFFGILVTYFLGAFKRLESDAGLGDASNSAVISAACHSANSEPGMYLERVWWGDVSEQGRRRGGVVGGGDGDEEAVRHCAFTSGMARRPREGGLYR</sequence>
<gene>
    <name evidence="4" type="ORF">K402DRAFT_460066</name>
</gene>
<evidence type="ECO:0000256" key="1">
    <source>
        <dbReference type="SAM" id="MobiDB-lite"/>
    </source>
</evidence>
<keyword evidence="2" id="KW-1133">Transmembrane helix</keyword>
<feature type="region of interest" description="Disordered" evidence="1">
    <location>
        <begin position="605"/>
        <end position="640"/>
    </location>
</feature>
<feature type="transmembrane region" description="Helical" evidence="2">
    <location>
        <begin position="419"/>
        <end position="441"/>
    </location>
</feature>
<evidence type="ECO:0000256" key="2">
    <source>
        <dbReference type="SAM" id="Phobius"/>
    </source>
</evidence>
<keyword evidence="2" id="KW-0472">Membrane</keyword>
<organism evidence="4 5">
    <name type="scientific">Aulographum hederae CBS 113979</name>
    <dbReference type="NCBI Taxonomy" id="1176131"/>
    <lineage>
        <taxon>Eukaryota</taxon>
        <taxon>Fungi</taxon>
        <taxon>Dikarya</taxon>
        <taxon>Ascomycota</taxon>
        <taxon>Pezizomycotina</taxon>
        <taxon>Dothideomycetes</taxon>
        <taxon>Pleosporomycetidae</taxon>
        <taxon>Aulographales</taxon>
        <taxon>Aulographaceae</taxon>
    </lineage>
</organism>
<evidence type="ECO:0000313" key="4">
    <source>
        <dbReference type="EMBL" id="KAF1990616.1"/>
    </source>
</evidence>
<dbReference type="OrthoDB" id="5429634at2759"/>
<reference evidence="4" key="1">
    <citation type="journal article" date="2020" name="Stud. Mycol.">
        <title>101 Dothideomycetes genomes: a test case for predicting lifestyles and emergence of pathogens.</title>
        <authorList>
            <person name="Haridas S."/>
            <person name="Albert R."/>
            <person name="Binder M."/>
            <person name="Bloem J."/>
            <person name="Labutti K."/>
            <person name="Salamov A."/>
            <person name="Andreopoulos B."/>
            <person name="Baker S."/>
            <person name="Barry K."/>
            <person name="Bills G."/>
            <person name="Bluhm B."/>
            <person name="Cannon C."/>
            <person name="Castanera R."/>
            <person name="Culley D."/>
            <person name="Daum C."/>
            <person name="Ezra D."/>
            <person name="Gonzalez J."/>
            <person name="Henrissat B."/>
            <person name="Kuo A."/>
            <person name="Liang C."/>
            <person name="Lipzen A."/>
            <person name="Lutzoni F."/>
            <person name="Magnuson J."/>
            <person name="Mondo S."/>
            <person name="Nolan M."/>
            <person name="Ohm R."/>
            <person name="Pangilinan J."/>
            <person name="Park H.-J."/>
            <person name="Ramirez L."/>
            <person name="Alfaro M."/>
            <person name="Sun H."/>
            <person name="Tritt A."/>
            <person name="Yoshinaga Y."/>
            <person name="Zwiers L.-H."/>
            <person name="Turgeon B."/>
            <person name="Goodwin S."/>
            <person name="Spatafora J."/>
            <person name="Crous P."/>
            <person name="Grigoriev I."/>
        </authorList>
    </citation>
    <scope>NUCLEOTIDE SEQUENCE</scope>
    <source>
        <strain evidence="4">CBS 113979</strain>
    </source>
</reference>
<feature type="compositionally biased region" description="Polar residues" evidence="1">
    <location>
        <begin position="609"/>
        <end position="640"/>
    </location>
</feature>
<feature type="transmembrane region" description="Helical" evidence="2">
    <location>
        <begin position="726"/>
        <end position="747"/>
    </location>
</feature>
<evidence type="ECO:0000259" key="3">
    <source>
        <dbReference type="Pfam" id="PF20163"/>
    </source>
</evidence>